<evidence type="ECO:0000256" key="1">
    <source>
        <dbReference type="ARBA" id="ARBA00001936"/>
    </source>
</evidence>
<comment type="cofactor">
    <cofactor evidence="2">
        <name>Co(2+)</name>
        <dbReference type="ChEBI" id="CHEBI:48828"/>
    </cofactor>
</comment>
<accession>A0A212J9U2</accession>
<organism evidence="14">
    <name type="scientific">uncultured Dysgonomonas sp</name>
    <dbReference type="NCBI Taxonomy" id="206096"/>
    <lineage>
        <taxon>Bacteria</taxon>
        <taxon>Pseudomonadati</taxon>
        <taxon>Bacteroidota</taxon>
        <taxon>Bacteroidia</taxon>
        <taxon>Bacteroidales</taxon>
        <taxon>Dysgonomonadaceae</taxon>
        <taxon>Dysgonomonas</taxon>
        <taxon>environmental samples</taxon>
    </lineage>
</organism>
<evidence type="ECO:0000256" key="7">
    <source>
        <dbReference type="ARBA" id="ARBA00022729"/>
    </source>
</evidence>
<dbReference type="InterPro" id="IPR040230">
    <property type="entry name" value="TIKI1/2-like"/>
</dbReference>
<evidence type="ECO:0000256" key="9">
    <source>
        <dbReference type="ARBA" id="ARBA00022989"/>
    </source>
</evidence>
<feature type="chain" id="PRO_5013075290" description="TraB/GumN family protein" evidence="13">
    <location>
        <begin position="24"/>
        <end position="306"/>
    </location>
</feature>
<evidence type="ECO:0000256" key="8">
    <source>
        <dbReference type="ARBA" id="ARBA00022801"/>
    </source>
</evidence>
<evidence type="ECO:0000256" key="12">
    <source>
        <dbReference type="ARBA" id="ARBA00023180"/>
    </source>
</evidence>
<evidence type="ECO:0000256" key="2">
    <source>
        <dbReference type="ARBA" id="ARBA00001941"/>
    </source>
</evidence>
<dbReference type="Pfam" id="PF01963">
    <property type="entry name" value="TraB_PrgY_gumN"/>
    <property type="match status" value="1"/>
</dbReference>
<evidence type="ECO:0000256" key="13">
    <source>
        <dbReference type="SAM" id="SignalP"/>
    </source>
</evidence>
<dbReference type="EMBL" id="FLUM01000001">
    <property type="protein sequence ID" value="SBV96206.1"/>
    <property type="molecule type" value="Genomic_DNA"/>
</dbReference>
<evidence type="ECO:0000256" key="10">
    <source>
        <dbReference type="ARBA" id="ARBA00023049"/>
    </source>
</evidence>
<keyword evidence="4" id="KW-0645">Protease</keyword>
<keyword evidence="12" id="KW-0325">Glycoprotein</keyword>
<keyword evidence="8" id="KW-0378">Hydrolase</keyword>
<evidence type="ECO:0000256" key="11">
    <source>
        <dbReference type="ARBA" id="ARBA00023136"/>
    </source>
</evidence>
<feature type="signal peptide" evidence="13">
    <location>
        <begin position="1"/>
        <end position="23"/>
    </location>
</feature>
<reference evidence="14" key="1">
    <citation type="submission" date="2016-04" db="EMBL/GenBank/DDBJ databases">
        <authorList>
            <person name="Evans L.H."/>
            <person name="Alamgir A."/>
            <person name="Owens N."/>
            <person name="Weber N.D."/>
            <person name="Virtaneva K."/>
            <person name="Barbian K."/>
            <person name="Babar A."/>
            <person name="Rosenke K."/>
        </authorList>
    </citation>
    <scope>NUCLEOTIDE SEQUENCE</scope>
    <source>
        <strain evidence="14">86-1</strain>
    </source>
</reference>
<keyword evidence="10" id="KW-0482">Metalloprotease</keyword>
<protein>
    <recommendedName>
        <fullName evidence="15">TraB/GumN family protein</fullName>
    </recommendedName>
</protein>
<keyword evidence="6" id="KW-0479">Metal-binding</keyword>
<dbReference type="GO" id="GO:0030178">
    <property type="term" value="P:negative regulation of Wnt signaling pathway"/>
    <property type="evidence" value="ECO:0007669"/>
    <property type="project" value="InterPro"/>
</dbReference>
<evidence type="ECO:0000256" key="5">
    <source>
        <dbReference type="ARBA" id="ARBA00022692"/>
    </source>
</evidence>
<keyword evidence="7 13" id="KW-0732">Signal</keyword>
<sequence length="306" mass="33387">MRTITSAILAIILIISVSFTASAQAGDKYTGALLWKVSGNGLSEPSYILGTHHLAHVSFVDNIPGLRDAMAKTEQTVGELLLSDEAAMQQKVQAAAIMPAGESYSKLLSAEDLQALDEGLKSLIGVGMDQFGQFNPGMISMIYTITLYTKLYPEFNPMAHEAIDSYVQRIARENGKSVLGLESVDDQIYALFEAEPLKDQAESLVCSIKNNHSAKEQLDKLNAYYKNGDLTGMYNLAFNNPDEPCKVSQTVQNAINKDRNNKWVEKLPAIMKEKSNLIAVGALHLAGEEGILNQLATKGYTVEPVK</sequence>
<comment type="cofactor">
    <cofactor evidence="1">
        <name>Mn(2+)</name>
        <dbReference type="ChEBI" id="CHEBI:29035"/>
    </cofactor>
</comment>
<dbReference type="GO" id="GO:0016020">
    <property type="term" value="C:membrane"/>
    <property type="evidence" value="ECO:0007669"/>
    <property type="project" value="UniProtKB-SubCell"/>
</dbReference>
<dbReference type="InterPro" id="IPR002816">
    <property type="entry name" value="TraB/PrgY/GumN_fam"/>
</dbReference>
<dbReference type="PANTHER" id="PTHR31120:SF6">
    <property type="entry name" value="METALLOPROTEASE TIKI HOMOLOG"/>
    <property type="match status" value="1"/>
</dbReference>
<name>A0A212J9U2_9BACT</name>
<comment type="subcellular location">
    <subcellularLocation>
        <location evidence="3">Membrane</location>
        <topology evidence="3">Single-pass type I membrane protein</topology>
    </subcellularLocation>
</comment>
<dbReference type="CDD" id="cd14789">
    <property type="entry name" value="Tiki"/>
    <property type="match status" value="1"/>
</dbReference>
<keyword evidence="11" id="KW-0472">Membrane</keyword>
<gene>
    <name evidence="14" type="ORF">KL86DYS1_11587</name>
</gene>
<dbReference type="GO" id="GO:0046872">
    <property type="term" value="F:metal ion binding"/>
    <property type="evidence" value="ECO:0007669"/>
    <property type="project" value="UniProtKB-KW"/>
</dbReference>
<keyword evidence="5" id="KW-0812">Transmembrane</keyword>
<dbReference type="GO" id="GO:0004222">
    <property type="term" value="F:metalloendopeptidase activity"/>
    <property type="evidence" value="ECO:0007669"/>
    <property type="project" value="TreeGrafter"/>
</dbReference>
<keyword evidence="9" id="KW-1133">Transmembrane helix</keyword>
<dbReference type="RefSeq" id="WP_296939689.1">
    <property type="nucleotide sequence ID" value="NZ_LT599032.1"/>
</dbReference>
<evidence type="ECO:0008006" key="15">
    <source>
        <dbReference type="Google" id="ProtNLM"/>
    </source>
</evidence>
<proteinExistence type="predicted"/>
<dbReference type="AlphaFoldDB" id="A0A212J9U2"/>
<dbReference type="GO" id="GO:0006508">
    <property type="term" value="P:proteolysis"/>
    <property type="evidence" value="ECO:0007669"/>
    <property type="project" value="UniProtKB-KW"/>
</dbReference>
<dbReference type="PANTHER" id="PTHR31120">
    <property type="entry name" value="METALLOPROTEASE TIKI"/>
    <property type="match status" value="1"/>
</dbReference>
<evidence type="ECO:0000256" key="6">
    <source>
        <dbReference type="ARBA" id="ARBA00022723"/>
    </source>
</evidence>
<evidence type="ECO:0000256" key="3">
    <source>
        <dbReference type="ARBA" id="ARBA00004479"/>
    </source>
</evidence>
<evidence type="ECO:0000313" key="14">
    <source>
        <dbReference type="EMBL" id="SBV96206.1"/>
    </source>
</evidence>
<evidence type="ECO:0000256" key="4">
    <source>
        <dbReference type="ARBA" id="ARBA00022670"/>
    </source>
</evidence>